<evidence type="ECO:0000313" key="3">
    <source>
        <dbReference type="EMBL" id="MFI8749601.1"/>
    </source>
</evidence>
<feature type="transmembrane region" description="Helical" evidence="2">
    <location>
        <begin position="12"/>
        <end position="33"/>
    </location>
</feature>
<keyword evidence="4" id="KW-1185">Reference proteome</keyword>
<dbReference type="RefSeq" id="WP_399843255.1">
    <property type="nucleotide sequence ID" value="NZ_JBITWC010000007.1"/>
</dbReference>
<accession>A0ABW8BQV7</accession>
<sequence>MKKKENGFWLPIGLLGVLLLPLIFIGGVVLGLSFQTKLELTADSISSWVAALATVAIAVLTFILAMETWRLRAAQIEQIEELRREALRPNVEFYLHPAPASFQFINVHIENNGKGSAKNIKFDIKPDAIGENEKNERQLIAQLLSLNMLHNGIASLGSGKERRSFVFSFIEYAEKMGDAVFNIKVSVSISYEDVEGREYKSESLIDFSEFKGISEIGGGDPNHNIYKEIEKIRKVLEGAQTTMTSKRMNINTYSSEDRDAEREAMRRRFESTDD</sequence>
<keyword evidence="2" id="KW-1133">Transmembrane helix</keyword>
<evidence type="ECO:0000256" key="1">
    <source>
        <dbReference type="SAM" id="MobiDB-lite"/>
    </source>
</evidence>
<feature type="region of interest" description="Disordered" evidence="1">
    <location>
        <begin position="252"/>
        <end position="274"/>
    </location>
</feature>
<dbReference type="EMBL" id="JBITWC010000007">
    <property type="protein sequence ID" value="MFI8749601.1"/>
    <property type="molecule type" value="Genomic_DNA"/>
</dbReference>
<comment type="caution">
    <text evidence="3">The sequence shown here is derived from an EMBL/GenBank/DDBJ whole genome shotgun (WGS) entry which is preliminary data.</text>
</comment>
<keyword evidence="2" id="KW-0812">Transmembrane</keyword>
<protein>
    <submittedName>
        <fullName evidence="3">Uncharacterized protein</fullName>
    </submittedName>
</protein>
<proteinExistence type="predicted"/>
<reference evidence="3 4" key="1">
    <citation type="submission" date="2024-10" db="EMBL/GenBank/DDBJ databases">
        <title>The Natural Products Discovery Center: Release of the First 8490 Sequenced Strains for Exploring Actinobacteria Biosynthetic Diversity.</title>
        <authorList>
            <person name="Kalkreuter E."/>
            <person name="Kautsar S.A."/>
            <person name="Yang D."/>
            <person name="Bader C.D."/>
            <person name="Teijaro C.N."/>
            <person name="Fluegel L."/>
            <person name="Davis C.M."/>
            <person name="Simpson J.R."/>
            <person name="Lauterbach L."/>
            <person name="Steele A.D."/>
            <person name="Gui C."/>
            <person name="Meng S."/>
            <person name="Li G."/>
            <person name="Viehrig K."/>
            <person name="Ye F."/>
            <person name="Su P."/>
            <person name="Kiefer A.F."/>
            <person name="Nichols A."/>
            <person name="Cepeda A.J."/>
            <person name="Yan W."/>
            <person name="Fan B."/>
            <person name="Jiang Y."/>
            <person name="Adhikari A."/>
            <person name="Zheng C.-J."/>
            <person name="Schuster L."/>
            <person name="Cowan T.M."/>
            <person name="Smanski M.J."/>
            <person name="Chevrette M.G."/>
            <person name="De Carvalho L.P.S."/>
            <person name="Shen B."/>
        </authorList>
    </citation>
    <scope>NUCLEOTIDE SEQUENCE [LARGE SCALE GENOMIC DNA]</scope>
    <source>
        <strain evidence="3 4">NPDC077409</strain>
    </source>
</reference>
<dbReference type="Proteomes" id="UP001614338">
    <property type="component" value="Unassembled WGS sequence"/>
</dbReference>
<feature type="compositionally biased region" description="Basic and acidic residues" evidence="1">
    <location>
        <begin position="255"/>
        <end position="274"/>
    </location>
</feature>
<gene>
    <name evidence="3" type="ORF">ACIGG6_06295</name>
</gene>
<evidence type="ECO:0000313" key="4">
    <source>
        <dbReference type="Proteomes" id="UP001614338"/>
    </source>
</evidence>
<evidence type="ECO:0000256" key="2">
    <source>
        <dbReference type="SAM" id="Phobius"/>
    </source>
</evidence>
<feature type="transmembrane region" description="Helical" evidence="2">
    <location>
        <begin position="45"/>
        <end position="65"/>
    </location>
</feature>
<organism evidence="3 4">
    <name type="scientific">Vreelandella lionensis</name>
    <dbReference type="NCBI Taxonomy" id="1144478"/>
    <lineage>
        <taxon>Bacteria</taxon>
        <taxon>Pseudomonadati</taxon>
        <taxon>Pseudomonadota</taxon>
        <taxon>Gammaproteobacteria</taxon>
        <taxon>Oceanospirillales</taxon>
        <taxon>Halomonadaceae</taxon>
        <taxon>Vreelandella</taxon>
    </lineage>
</organism>
<name>A0ABW8BQV7_9GAMM</name>
<keyword evidence="2" id="KW-0472">Membrane</keyword>